<feature type="region of interest" description="Disordered" evidence="1">
    <location>
        <begin position="207"/>
        <end position="248"/>
    </location>
</feature>
<dbReference type="Proteomes" id="UP000245956">
    <property type="component" value="Unassembled WGS sequence"/>
</dbReference>
<dbReference type="EMBL" id="LCWV01000095">
    <property type="protein sequence ID" value="PWI64107.1"/>
    <property type="molecule type" value="Genomic_DNA"/>
</dbReference>
<comment type="caution">
    <text evidence="2">The sequence shown here is derived from an EMBL/GenBank/DDBJ whole genome shotgun (WGS) entry which is preliminary data.</text>
</comment>
<evidence type="ECO:0000256" key="1">
    <source>
        <dbReference type="SAM" id="MobiDB-lite"/>
    </source>
</evidence>
<gene>
    <name evidence="2" type="ORF">PCL_12667</name>
</gene>
<evidence type="ECO:0000313" key="2">
    <source>
        <dbReference type="EMBL" id="PWI64107.1"/>
    </source>
</evidence>
<proteinExistence type="predicted"/>
<accession>A0A2U3DPC7</accession>
<reference evidence="2 3" key="1">
    <citation type="journal article" date="2016" name="Front. Microbiol.">
        <title>Genome and transcriptome sequences reveal the specific parasitism of the nematophagous Purpureocillium lilacinum 36-1.</title>
        <authorList>
            <person name="Xie J."/>
            <person name="Li S."/>
            <person name="Mo C."/>
            <person name="Xiao X."/>
            <person name="Peng D."/>
            <person name="Wang G."/>
            <person name="Xiao Y."/>
        </authorList>
    </citation>
    <scope>NUCLEOTIDE SEQUENCE [LARGE SCALE GENOMIC DNA]</scope>
    <source>
        <strain evidence="2 3">36-1</strain>
    </source>
</reference>
<protein>
    <submittedName>
        <fullName evidence="2">Uncharacterized protein</fullName>
    </submittedName>
</protein>
<organism evidence="2 3">
    <name type="scientific">Purpureocillium lilacinum</name>
    <name type="common">Paecilomyces lilacinus</name>
    <dbReference type="NCBI Taxonomy" id="33203"/>
    <lineage>
        <taxon>Eukaryota</taxon>
        <taxon>Fungi</taxon>
        <taxon>Dikarya</taxon>
        <taxon>Ascomycota</taxon>
        <taxon>Pezizomycotina</taxon>
        <taxon>Sordariomycetes</taxon>
        <taxon>Hypocreomycetidae</taxon>
        <taxon>Hypocreales</taxon>
        <taxon>Ophiocordycipitaceae</taxon>
        <taxon>Purpureocillium</taxon>
    </lineage>
</organism>
<name>A0A2U3DPC7_PURLI</name>
<dbReference type="AlphaFoldDB" id="A0A2U3DPC7"/>
<sequence>MHAMIVREWADSPAGDAYAAPDELSPRLVMVLVVAGAFQVSGFCRSWNTGVLRAQQAAETVAVKSALDFDGKVATVLVASRTCLPLPGSQNRRLADPHTISLASHHLAAHHHIPPLPLRTTLLGFTPLTSLHTRLALPGCRNGLSANFDPWHPRAQRFLPPGARTYPCLSQVSRLAATLGPELRTARHSLTVHPAPDLDCARRRVTDSPIATQKDGRSTNNGTETLSRNGGVQDDGKLTRFVPWHAAK</sequence>
<feature type="compositionally biased region" description="Polar residues" evidence="1">
    <location>
        <begin position="218"/>
        <end position="230"/>
    </location>
</feature>
<evidence type="ECO:0000313" key="3">
    <source>
        <dbReference type="Proteomes" id="UP000245956"/>
    </source>
</evidence>